<name>A0A2N9DVU7_9LACO</name>
<evidence type="ECO:0000313" key="3">
    <source>
        <dbReference type="Proteomes" id="UP000238739"/>
    </source>
</evidence>
<comment type="caution">
    <text evidence="2">The sequence shown here is derived from an EMBL/GenBank/DDBJ whole genome shotgun (WGS) entry which is preliminary data.</text>
</comment>
<dbReference type="Gene3D" id="3.10.20.300">
    <property type="entry name" value="mk0293 like domain"/>
    <property type="match status" value="1"/>
</dbReference>
<dbReference type="PANTHER" id="PTHR36566">
    <property type="entry name" value="NICKEL INSERTION PROTEIN-RELATED"/>
    <property type="match status" value="1"/>
</dbReference>
<dbReference type="EMBL" id="OGVC01000018">
    <property type="protein sequence ID" value="SPC38638.1"/>
    <property type="molecule type" value="Genomic_DNA"/>
</dbReference>
<evidence type="ECO:0008006" key="4">
    <source>
        <dbReference type="Google" id="ProtNLM"/>
    </source>
</evidence>
<dbReference type="InterPro" id="IPR002822">
    <property type="entry name" value="Ni_insertion"/>
</dbReference>
<evidence type="ECO:0000256" key="1">
    <source>
        <dbReference type="ARBA" id="ARBA00022596"/>
    </source>
</evidence>
<protein>
    <recommendedName>
        <fullName evidence="4">DUF111 family protein</fullName>
    </recommendedName>
</protein>
<gene>
    <name evidence="2" type="ORF">LFUMFP_250140</name>
</gene>
<dbReference type="AlphaFoldDB" id="A0A2N9DVU7"/>
<sequence length="156" mass="17774">MRKKKLSQQIVQQSADQIQMLAANIDDQSAESVAPVIELLMDAGALDAFFTPIQMKKNRPATQLTVMCHPADQQKMTYLMLKHTSTVGVRYQIWQRTVMPRDFITVTTEYGDVRVKVVTYQDIQKYSPEFADCLAIAKAQNLALNQVYIAVYQQLK</sequence>
<dbReference type="RefSeq" id="WP_106483275.1">
    <property type="nucleotide sequence ID" value="NZ_LT984417.1"/>
</dbReference>
<accession>A0A2N9DVU7</accession>
<keyword evidence="1" id="KW-0533">Nickel</keyword>
<reference evidence="2" key="1">
    <citation type="submission" date="2018-01" db="EMBL/GenBank/DDBJ databases">
        <authorList>
            <person name="Chaillou S."/>
        </authorList>
    </citation>
    <scope>NUCLEOTIDE SEQUENCE [LARGE SCALE GENOMIC DNA]</scope>
    <source>
        <strain evidence="2">MFPC41A2801</strain>
    </source>
</reference>
<keyword evidence="3" id="KW-1185">Reference proteome</keyword>
<dbReference type="Pfam" id="PF01969">
    <property type="entry name" value="Ni_insertion"/>
    <property type="match status" value="1"/>
</dbReference>
<dbReference type="PANTHER" id="PTHR36566:SF1">
    <property type="entry name" value="PYRIDINIUM-3,5-BISTHIOCARBOXYLIC ACID MONONUCLEOTIDE NICKEL INSERTION PROTEIN"/>
    <property type="match status" value="1"/>
</dbReference>
<dbReference type="Gene3D" id="3.30.70.1380">
    <property type="entry name" value="Transcriptional regulatory protein pf0864 domain like"/>
    <property type="match status" value="1"/>
</dbReference>
<organism evidence="2 3">
    <name type="scientific">Latilactobacillus fuchuensis</name>
    <dbReference type="NCBI Taxonomy" id="164393"/>
    <lineage>
        <taxon>Bacteria</taxon>
        <taxon>Bacillati</taxon>
        <taxon>Bacillota</taxon>
        <taxon>Bacilli</taxon>
        <taxon>Lactobacillales</taxon>
        <taxon>Lactobacillaceae</taxon>
        <taxon>Latilactobacillus</taxon>
    </lineage>
</organism>
<proteinExistence type="predicted"/>
<evidence type="ECO:0000313" key="2">
    <source>
        <dbReference type="EMBL" id="SPC38638.1"/>
    </source>
</evidence>
<dbReference type="Proteomes" id="UP000238739">
    <property type="component" value="Unassembled WGS sequence"/>
</dbReference>